<comment type="caution">
    <text evidence="3">The sequence shown here is derived from an EMBL/GenBank/DDBJ whole genome shotgun (WGS) entry which is preliminary data.</text>
</comment>
<accession>A0A538SBX5</accession>
<dbReference type="AlphaFoldDB" id="A0A538SBX5"/>
<evidence type="ECO:0000256" key="1">
    <source>
        <dbReference type="SAM" id="Phobius"/>
    </source>
</evidence>
<keyword evidence="1" id="KW-0472">Membrane</keyword>
<dbReference type="Proteomes" id="UP000317716">
    <property type="component" value="Unassembled WGS sequence"/>
</dbReference>
<protein>
    <submittedName>
        <fullName evidence="3">DUF4126 domain-containing protein</fullName>
    </submittedName>
</protein>
<reference evidence="3 4" key="1">
    <citation type="journal article" date="2019" name="Nat. Microbiol.">
        <title>Mediterranean grassland soil C-N compound turnover is dependent on rainfall and depth, and is mediated by genomically divergent microorganisms.</title>
        <authorList>
            <person name="Diamond S."/>
            <person name="Andeer P.F."/>
            <person name="Li Z."/>
            <person name="Crits-Christoph A."/>
            <person name="Burstein D."/>
            <person name="Anantharaman K."/>
            <person name="Lane K.R."/>
            <person name="Thomas B.C."/>
            <person name="Pan C."/>
            <person name="Northen T.R."/>
            <person name="Banfield J.F."/>
        </authorList>
    </citation>
    <scope>NUCLEOTIDE SEQUENCE [LARGE SCALE GENOMIC DNA]</scope>
    <source>
        <strain evidence="3">WS_2</strain>
    </source>
</reference>
<feature type="domain" description="DUF4126" evidence="2">
    <location>
        <begin position="9"/>
        <end position="177"/>
    </location>
</feature>
<feature type="transmembrane region" description="Helical" evidence="1">
    <location>
        <begin position="79"/>
        <end position="100"/>
    </location>
</feature>
<evidence type="ECO:0000313" key="4">
    <source>
        <dbReference type="Proteomes" id="UP000317716"/>
    </source>
</evidence>
<feature type="transmembrane region" description="Helical" evidence="1">
    <location>
        <begin position="44"/>
        <end position="67"/>
    </location>
</feature>
<dbReference type="Pfam" id="PF13548">
    <property type="entry name" value="DUF4126"/>
    <property type="match status" value="1"/>
</dbReference>
<proteinExistence type="predicted"/>
<dbReference type="InterPro" id="IPR025196">
    <property type="entry name" value="DUF4126"/>
</dbReference>
<gene>
    <name evidence="3" type="ORF">E6K72_12680</name>
</gene>
<evidence type="ECO:0000259" key="2">
    <source>
        <dbReference type="Pfam" id="PF13548"/>
    </source>
</evidence>
<dbReference type="EMBL" id="VBOS01000466">
    <property type="protein sequence ID" value="TMQ48867.1"/>
    <property type="molecule type" value="Genomic_DNA"/>
</dbReference>
<evidence type="ECO:0000313" key="3">
    <source>
        <dbReference type="EMBL" id="TMQ48867.1"/>
    </source>
</evidence>
<sequence length="183" mass="19113">MDVSWLLALAAGVGVAAACGLRAFLPLLFLGAAERLGLIHLRPAAEWLATNPALLALGIATVLEIAADKIPVLDHALDAIATVLRPVAAWLGAFAVLGAWPPPWGQITALVLAGLTLGVHALKSTVRVGSTVTTVGHANPLISSLEDALSFVFCWAVFLPFLALLAIAFGIWLLFRTKRARAA</sequence>
<keyword evidence="1" id="KW-1133">Transmembrane helix</keyword>
<name>A0A538SBX5_UNCEI</name>
<keyword evidence="1" id="KW-0812">Transmembrane</keyword>
<organism evidence="3 4">
    <name type="scientific">Eiseniibacteriota bacterium</name>
    <dbReference type="NCBI Taxonomy" id="2212470"/>
    <lineage>
        <taxon>Bacteria</taxon>
        <taxon>Candidatus Eiseniibacteriota</taxon>
    </lineage>
</organism>
<feature type="transmembrane region" description="Helical" evidence="1">
    <location>
        <begin position="6"/>
        <end position="32"/>
    </location>
</feature>
<feature type="transmembrane region" description="Helical" evidence="1">
    <location>
        <begin position="148"/>
        <end position="175"/>
    </location>
</feature>